<dbReference type="Proteomes" id="UP000324800">
    <property type="component" value="Unassembled WGS sequence"/>
</dbReference>
<evidence type="ECO:0000313" key="2">
    <source>
        <dbReference type="Proteomes" id="UP000324800"/>
    </source>
</evidence>
<gene>
    <name evidence="1" type="ORF">EZS28_037709</name>
</gene>
<comment type="caution">
    <text evidence="1">The sequence shown here is derived from an EMBL/GenBank/DDBJ whole genome shotgun (WGS) entry which is preliminary data.</text>
</comment>
<protein>
    <submittedName>
        <fullName evidence="1">Uncharacterized protein</fullName>
    </submittedName>
</protein>
<sequence length="109" mass="12898">MTQAKREIIRASRSKVDDVILNNFNQFKEGIRVEAVEQWKPTDMNLKNYQIAINHICHKVWRTINGQRKRVYKLNDDVISIYQNMLVDDTIDTESDTESRQEQNQADTE</sequence>
<evidence type="ECO:0000313" key="1">
    <source>
        <dbReference type="EMBL" id="KAA6366765.1"/>
    </source>
</evidence>
<dbReference type="OrthoDB" id="103748at2759"/>
<reference evidence="1 2" key="1">
    <citation type="submission" date="2019-03" db="EMBL/GenBank/DDBJ databases">
        <title>Single cell metagenomics reveals metabolic interactions within the superorganism composed of flagellate Streblomastix strix and complex community of Bacteroidetes bacteria on its surface.</title>
        <authorList>
            <person name="Treitli S.C."/>
            <person name="Kolisko M."/>
            <person name="Husnik F."/>
            <person name="Keeling P."/>
            <person name="Hampl V."/>
        </authorList>
    </citation>
    <scope>NUCLEOTIDE SEQUENCE [LARGE SCALE GENOMIC DNA]</scope>
    <source>
        <strain evidence="1">ST1C</strain>
    </source>
</reference>
<accession>A0A5J4UAT2</accession>
<dbReference type="EMBL" id="SNRW01019026">
    <property type="protein sequence ID" value="KAA6366765.1"/>
    <property type="molecule type" value="Genomic_DNA"/>
</dbReference>
<proteinExistence type="predicted"/>
<organism evidence="1 2">
    <name type="scientific">Streblomastix strix</name>
    <dbReference type="NCBI Taxonomy" id="222440"/>
    <lineage>
        <taxon>Eukaryota</taxon>
        <taxon>Metamonada</taxon>
        <taxon>Preaxostyla</taxon>
        <taxon>Oxymonadida</taxon>
        <taxon>Streblomastigidae</taxon>
        <taxon>Streblomastix</taxon>
    </lineage>
</organism>
<dbReference type="AlphaFoldDB" id="A0A5J4UAT2"/>
<name>A0A5J4UAT2_9EUKA</name>